<evidence type="ECO:0000313" key="1">
    <source>
        <dbReference type="EMBL" id="MDJ1175206.1"/>
    </source>
</evidence>
<dbReference type="Proteomes" id="UP001235849">
    <property type="component" value="Unassembled WGS sequence"/>
</dbReference>
<comment type="caution">
    <text evidence="1">The sequence shown here is derived from an EMBL/GenBank/DDBJ whole genome shotgun (WGS) entry which is preliminary data.</text>
</comment>
<sequence length="86" mass="10322">MMWKDEVLEEIYRIRAEHAQSFNYNLQAICKDFRLKQQEHNQRLISTPVNQIKLNSEESAKLYAEVYDTCREVQELTETALTDWPE</sequence>
<accession>A0ABT7B9M4</accession>
<keyword evidence="2" id="KW-1185">Reference proteome</keyword>
<organism evidence="1 2">
    <name type="scientific">Roseofilum capinflatum BLCC-M114</name>
    <dbReference type="NCBI Taxonomy" id="3022440"/>
    <lineage>
        <taxon>Bacteria</taxon>
        <taxon>Bacillati</taxon>
        <taxon>Cyanobacteriota</taxon>
        <taxon>Cyanophyceae</taxon>
        <taxon>Desertifilales</taxon>
        <taxon>Desertifilaceae</taxon>
        <taxon>Roseofilum</taxon>
        <taxon>Roseofilum capinflatum</taxon>
    </lineage>
</organism>
<protein>
    <submittedName>
        <fullName evidence="1">Uncharacterized protein</fullName>
    </submittedName>
</protein>
<dbReference type="EMBL" id="JAQOSO010000079">
    <property type="protein sequence ID" value="MDJ1175206.1"/>
    <property type="molecule type" value="Genomic_DNA"/>
</dbReference>
<name>A0ABT7B9M4_9CYAN</name>
<dbReference type="RefSeq" id="WP_283767514.1">
    <property type="nucleotide sequence ID" value="NZ_JAQOSO010000079.1"/>
</dbReference>
<evidence type="ECO:0000313" key="2">
    <source>
        <dbReference type="Proteomes" id="UP001235849"/>
    </source>
</evidence>
<reference evidence="1 2" key="1">
    <citation type="submission" date="2023-01" db="EMBL/GenBank/DDBJ databases">
        <title>Novel diversity within Roseofilum (Cyanobacteria; Desertifilaceae) from marine benthic mats with descriptions of four novel species.</title>
        <authorList>
            <person name="Wang Y."/>
            <person name="Berthold D.E."/>
            <person name="Hu J."/>
            <person name="Lefler F.W."/>
            <person name="Laughinghouse H.D. IV."/>
        </authorList>
    </citation>
    <scope>NUCLEOTIDE SEQUENCE [LARGE SCALE GENOMIC DNA]</scope>
    <source>
        <strain evidence="1 2">BLCC-M114</strain>
    </source>
</reference>
<gene>
    <name evidence="1" type="ORF">PMG25_13995</name>
</gene>
<proteinExistence type="predicted"/>